<keyword evidence="6" id="KW-0119">Carbohydrate metabolism</keyword>
<dbReference type="GO" id="GO:0005576">
    <property type="term" value="C:extracellular region"/>
    <property type="evidence" value="ECO:0007669"/>
    <property type="project" value="UniProtKB-SubCell"/>
</dbReference>
<evidence type="ECO:0000313" key="9">
    <source>
        <dbReference type="EMBL" id="BCJ98517.1"/>
    </source>
</evidence>
<evidence type="ECO:0000256" key="6">
    <source>
        <dbReference type="ARBA" id="ARBA00023277"/>
    </source>
</evidence>
<dbReference type="AlphaFoldDB" id="A0A7I8DLA8"/>
<feature type="transmembrane region" description="Helical" evidence="8">
    <location>
        <begin position="6"/>
        <end position="24"/>
    </location>
</feature>
<name>A0A7I8DLA8_9FIRM</name>
<dbReference type="Gene3D" id="3.40.50.1820">
    <property type="entry name" value="alpha/beta hydrolase"/>
    <property type="match status" value="1"/>
</dbReference>
<evidence type="ECO:0000256" key="2">
    <source>
        <dbReference type="ARBA" id="ARBA00022525"/>
    </source>
</evidence>
<evidence type="ECO:0000313" key="10">
    <source>
        <dbReference type="Proteomes" id="UP000515703"/>
    </source>
</evidence>
<dbReference type="PANTHER" id="PTHR38050:SF2">
    <property type="entry name" value="FERULOYL ESTERASE C-RELATED"/>
    <property type="match status" value="1"/>
</dbReference>
<dbReference type="GO" id="GO:0030600">
    <property type="term" value="F:feruloyl esterase activity"/>
    <property type="evidence" value="ECO:0007669"/>
    <property type="project" value="InterPro"/>
</dbReference>
<keyword evidence="2" id="KW-0964">Secreted</keyword>
<comment type="subcellular location">
    <subcellularLocation>
        <location evidence="1">Secreted</location>
    </subcellularLocation>
</comment>
<proteinExistence type="predicted"/>
<dbReference type="KEGG" id="acht:bsdcttw_15580"/>
<evidence type="ECO:0000256" key="1">
    <source>
        <dbReference type="ARBA" id="ARBA00004613"/>
    </source>
</evidence>
<evidence type="ECO:0000256" key="8">
    <source>
        <dbReference type="SAM" id="Phobius"/>
    </source>
</evidence>
<dbReference type="RefSeq" id="WP_185258841.1">
    <property type="nucleotide sequence ID" value="NZ_AP023368.1"/>
</dbReference>
<organism evidence="9 10">
    <name type="scientific">Anaerocolumna chitinilytica</name>
    <dbReference type="NCBI Taxonomy" id="1727145"/>
    <lineage>
        <taxon>Bacteria</taxon>
        <taxon>Bacillati</taxon>
        <taxon>Bacillota</taxon>
        <taxon>Clostridia</taxon>
        <taxon>Lachnospirales</taxon>
        <taxon>Lachnospiraceae</taxon>
        <taxon>Anaerocolumna</taxon>
    </lineage>
</organism>
<keyword evidence="8" id="KW-0472">Membrane</keyword>
<protein>
    <recommendedName>
        <fullName evidence="11">Polyhydroxybutyrate depolymerase</fullName>
    </recommendedName>
</protein>
<gene>
    <name evidence="9" type="ORF">bsdcttw_15580</name>
</gene>
<keyword evidence="8" id="KW-1133">Transmembrane helix</keyword>
<evidence type="ECO:0000256" key="3">
    <source>
        <dbReference type="ARBA" id="ARBA00022651"/>
    </source>
</evidence>
<dbReference type="SUPFAM" id="SSF53474">
    <property type="entry name" value="alpha/beta-Hydrolases"/>
    <property type="match status" value="1"/>
</dbReference>
<dbReference type="Proteomes" id="UP000515703">
    <property type="component" value="Chromosome"/>
</dbReference>
<evidence type="ECO:0000256" key="4">
    <source>
        <dbReference type="ARBA" id="ARBA00022729"/>
    </source>
</evidence>
<evidence type="ECO:0000256" key="5">
    <source>
        <dbReference type="ARBA" id="ARBA00022801"/>
    </source>
</evidence>
<keyword evidence="7" id="KW-0624">Polysaccharide degradation</keyword>
<accession>A0A7I8DLA8</accession>
<dbReference type="PANTHER" id="PTHR38050">
    <property type="match status" value="1"/>
</dbReference>
<keyword evidence="3" id="KW-0858">Xylan degradation</keyword>
<dbReference type="GO" id="GO:0045493">
    <property type="term" value="P:xylan catabolic process"/>
    <property type="evidence" value="ECO:0007669"/>
    <property type="project" value="UniProtKB-KW"/>
</dbReference>
<evidence type="ECO:0000256" key="7">
    <source>
        <dbReference type="ARBA" id="ARBA00023326"/>
    </source>
</evidence>
<keyword evidence="8" id="KW-0812">Transmembrane</keyword>
<keyword evidence="10" id="KW-1185">Reference proteome</keyword>
<keyword evidence="4" id="KW-0732">Signal</keyword>
<reference evidence="9 10" key="2">
    <citation type="submission" date="2020-08" db="EMBL/GenBank/DDBJ databases">
        <authorList>
            <person name="Ueki A."/>
            <person name="Tonouchi A."/>
        </authorList>
    </citation>
    <scope>NUCLEOTIDE SEQUENCE [LARGE SCALE GENOMIC DNA]</scope>
    <source>
        <strain evidence="9 10">CTTW</strain>
    </source>
</reference>
<reference evidence="9 10" key="1">
    <citation type="submission" date="2020-08" db="EMBL/GenBank/DDBJ databases">
        <title>Draft genome sequencing of an Anaerocolumna strain isolated from anoxic soil subjected to BSD treatment.</title>
        <authorList>
            <person name="Uek A."/>
            <person name="Tonouchi A."/>
        </authorList>
    </citation>
    <scope>NUCLEOTIDE SEQUENCE [LARGE SCALE GENOMIC DNA]</scope>
    <source>
        <strain evidence="9 10">CTTW</strain>
    </source>
</reference>
<dbReference type="InterPro" id="IPR029058">
    <property type="entry name" value="AB_hydrolase_fold"/>
</dbReference>
<evidence type="ECO:0008006" key="11">
    <source>
        <dbReference type="Google" id="ProtNLM"/>
    </source>
</evidence>
<dbReference type="EMBL" id="AP023368">
    <property type="protein sequence ID" value="BCJ98517.1"/>
    <property type="molecule type" value="Genomic_DNA"/>
</dbReference>
<dbReference type="InterPro" id="IPR043595">
    <property type="entry name" value="FaeB/C/D"/>
</dbReference>
<sequence length="320" mass="36090">MPVLLTILILLLLFVIYLSFYFFYSPKVKKKNLNITELSETIEIDGVTRSFHAVIPKAHVEKMPLIFVFHGTMQKGKTIRKAVGYEFDEIAESNGVIIVYPDAYKGSWNDARKVGDYPARIENIDETKFVKQMIAYFESKYHVDPHCVFGVGFSNGGQLIHRLASNISQEFKGLAAIMATHPTMDNFIGNGTGGEVPMLLVAGTDDHTVPYHGGLIQLFFLKPRGLAMSAYKTAEFYAKRNGISSPPTVEFLPHLEQSGNTAVIRATYRDTDKKTVELYTAAGIGHVFPNKYNRFPRIMGKSTFDLDTPYVIWSFFKQYI</sequence>
<keyword evidence="5" id="KW-0378">Hydrolase</keyword>